<comment type="caution">
    <text evidence="1">The sequence shown here is derived from an EMBL/GenBank/DDBJ whole genome shotgun (WGS) entry which is preliminary data.</text>
</comment>
<dbReference type="Proteomes" id="UP000317778">
    <property type="component" value="Unassembled WGS sequence"/>
</dbReference>
<dbReference type="EMBL" id="NJBO01000002">
    <property type="protein sequence ID" value="TKJ43963.1"/>
    <property type="molecule type" value="Genomic_DNA"/>
</dbReference>
<gene>
    <name evidence="1" type="ORF">CEE36_02260</name>
</gene>
<reference evidence="1 2" key="1">
    <citation type="submission" date="2017-06" db="EMBL/GenBank/DDBJ databases">
        <title>Novel microbial phyla capable of carbon fixation and sulfur reduction in deep-sea sediments.</title>
        <authorList>
            <person name="Huang J."/>
            <person name="Baker B."/>
            <person name="Wang Y."/>
        </authorList>
    </citation>
    <scope>NUCLEOTIDE SEQUENCE [LARGE SCALE GENOMIC DNA]</scope>
    <source>
        <strain evidence="1">B3_TA06</strain>
    </source>
</reference>
<protein>
    <submittedName>
        <fullName evidence="1">Uncharacterized protein</fullName>
    </submittedName>
</protein>
<proteinExistence type="predicted"/>
<organism evidence="1 2">
    <name type="scientific">candidate division TA06 bacterium B3_TA06</name>
    <dbReference type="NCBI Taxonomy" id="2012487"/>
    <lineage>
        <taxon>Bacteria</taxon>
        <taxon>Bacteria division TA06</taxon>
    </lineage>
</organism>
<evidence type="ECO:0000313" key="1">
    <source>
        <dbReference type="EMBL" id="TKJ43963.1"/>
    </source>
</evidence>
<dbReference type="AlphaFoldDB" id="A0A532V9T1"/>
<name>A0A532V9T1_UNCT6</name>
<sequence length="119" mass="13133">MKRIGYLEGTDPELLSKLVLDGMGTLPLGNGWDGHGKYINHLTKEDNVSAVVGYLHKIFPPEGTAEGPRDVLFSCRTHKIPVYLIVPKAKHESARAYLKQMAEGVTLVDPSEVYEAITK</sequence>
<evidence type="ECO:0000313" key="2">
    <source>
        <dbReference type="Proteomes" id="UP000317778"/>
    </source>
</evidence>
<accession>A0A532V9T1</accession>